<dbReference type="InterPro" id="IPR001375">
    <property type="entry name" value="Peptidase_S9_cat"/>
</dbReference>
<dbReference type="PANTHER" id="PTHR11731">
    <property type="entry name" value="PROTEASE FAMILY S9B,C DIPEPTIDYL-PEPTIDASE IV-RELATED"/>
    <property type="match status" value="1"/>
</dbReference>
<dbReference type="AlphaFoldDB" id="A0AA93B839"/>
<accession>A0AA93B839</accession>
<gene>
    <name evidence="4" type="ORF">DXC61_09085</name>
</gene>
<dbReference type="EMBL" id="QSSA01000018">
    <property type="protein sequence ID" value="RGL59162.1"/>
    <property type="molecule type" value="Genomic_DNA"/>
</dbReference>
<dbReference type="InterPro" id="IPR050278">
    <property type="entry name" value="Serine_Prot_S9B/DPPIV"/>
</dbReference>
<reference evidence="4 5" key="1">
    <citation type="submission" date="2018-08" db="EMBL/GenBank/DDBJ databases">
        <title>A genome reference for cultivated species of the human gut microbiota.</title>
        <authorList>
            <person name="Zou Y."/>
            <person name="Xue W."/>
            <person name="Luo G."/>
        </authorList>
    </citation>
    <scope>NUCLEOTIDE SEQUENCE [LARGE SCALE GENOMIC DNA]</scope>
    <source>
        <strain evidence="4 5">TF06-40</strain>
    </source>
</reference>
<organism evidence="4 5">
    <name type="scientific">Segatella copri</name>
    <dbReference type="NCBI Taxonomy" id="165179"/>
    <lineage>
        <taxon>Bacteria</taxon>
        <taxon>Pseudomonadati</taxon>
        <taxon>Bacteroidota</taxon>
        <taxon>Bacteroidia</taxon>
        <taxon>Bacteroidales</taxon>
        <taxon>Prevotellaceae</taxon>
        <taxon>Segatella</taxon>
    </lineage>
</organism>
<dbReference type="Gene3D" id="3.40.50.1820">
    <property type="entry name" value="alpha/beta hydrolase"/>
    <property type="match status" value="1"/>
</dbReference>
<dbReference type="InterPro" id="IPR002469">
    <property type="entry name" value="Peptidase_S9B_N"/>
</dbReference>
<sequence>MGGKPDKVKNIMNLKNSIYKLSFAAMIMMAMNATDLQAQGVVPAQKGEKTFTLEDLNFGGNNYRNMVAKNRWCTWWGNELVRQDVDACYLVNKTTGKETRLFGINDINQWIAPTKDIKVRALYNALFPFAGKNIVMVSNGSKTYTVDFKKHKLLSEMDFADGENLLEANAQQNAFAYLKGSNLYVRTFDVTSNTLTKEKKSHDFQLSKDGSREIVYGQSVHRDEFGISKGTFWSPNGELLAFYRMDQSMVTDYPQVDIPEIGFNHPETQSCIATPAPDKYPMTGETSHKVTVGVFDCMTGKTIYLKAGDPTDRYFTNIAWSPDSKTIYMFELNRDQNDCRLTAYNAETGEKTGELYRETDEKYVEPCHPIQFLPWDSNSFIMQTRKDGYNHLYLCKVKNEERKTKNSNAESSSKKQENSSLSTLHSSLSIRQLTSGKWEVMEVLGFNSKRKSIIIASNEKSPIQRNIFAVDTKTGKRTLVDDCGKGWHSATLSENGQYVFDNYSTPTVPRKIALVNTENGKRTAYFTAENPWKGYNVPEYSCGTIKAADGETDLYWRMVKPVNFDPNKKYPTIIYVYGGPHAHNVDARWNYSSRGWETYMAEKGYLLFILDNRGSENRGKAFEQATFRQLGQIEMQDQMKGVEYLKTLPYVDADKIGVHGWSFGGFMTISLMTNHPDVFKVGVAGGPVIDWHWYEVMYGERYMDTPQTNPEGYKKTSLLYQAKNLKGKLQIIQGLNDVTVVPQHCLTFLKACIAAGTQPDFFVYPGEPHNMRGHQSTHLHERISNYFFDYLK</sequence>
<dbReference type="GO" id="GO:0006508">
    <property type="term" value="P:proteolysis"/>
    <property type="evidence" value="ECO:0007669"/>
    <property type="project" value="InterPro"/>
</dbReference>
<proteinExistence type="predicted"/>
<evidence type="ECO:0000256" key="1">
    <source>
        <dbReference type="SAM" id="MobiDB-lite"/>
    </source>
</evidence>
<dbReference type="InterPro" id="IPR029058">
    <property type="entry name" value="AB_hydrolase_fold"/>
</dbReference>
<evidence type="ECO:0000313" key="4">
    <source>
        <dbReference type="EMBL" id="RGL59162.1"/>
    </source>
</evidence>
<evidence type="ECO:0000259" key="3">
    <source>
        <dbReference type="Pfam" id="PF00930"/>
    </source>
</evidence>
<protein>
    <submittedName>
        <fullName evidence="4">S9 family peptidase</fullName>
    </submittedName>
</protein>
<feature type="domain" description="Dipeptidylpeptidase IV N-terminal" evidence="3">
    <location>
        <begin position="167"/>
        <end position="509"/>
    </location>
</feature>
<feature type="region of interest" description="Disordered" evidence="1">
    <location>
        <begin position="404"/>
        <end position="423"/>
    </location>
</feature>
<dbReference type="GO" id="GO:0008239">
    <property type="term" value="F:dipeptidyl-peptidase activity"/>
    <property type="evidence" value="ECO:0007669"/>
    <property type="project" value="TreeGrafter"/>
</dbReference>
<feature type="domain" description="Peptidase S9 prolyl oligopeptidase catalytic" evidence="2">
    <location>
        <begin position="596"/>
        <end position="791"/>
    </location>
</feature>
<evidence type="ECO:0000313" key="5">
    <source>
        <dbReference type="Proteomes" id="UP000261187"/>
    </source>
</evidence>
<evidence type="ECO:0000259" key="2">
    <source>
        <dbReference type="Pfam" id="PF00326"/>
    </source>
</evidence>
<dbReference type="Pfam" id="PF00326">
    <property type="entry name" value="Peptidase_S9"/>
    <property type="match status" value="1"/>
</dbReference>
<dbReference type="Proteomes" id="UP000261187">
    <property type="component" value="Unassembled WGS sequence"/>
</dbReference>
<dbReference type="PANTHER" id="PTHR11731:SF193">
    <property type="entry name" value="DIPEPTIDYL PEPTIDASE 9"/>
    <property type="match status" value="1"/>
</dbReference>
<dbReference type="GO" id="GO:0008236">
    <property type="term" value="F:serine-type peptidase activity"/>
    <property type="evidence" value="ECO:0007669"/>
    <property type="project" value="InterPro"/>
</dbReference>
<dbReference type="SUPFAM" id="SSF53474">
    <property type="entry name" value="alpha/beta-Hydrolases"/>
    <property type="match status" value="1"/>
</dbReference>
<dbReference type="SUPFAM" id="SSF82171">
    <property type="entry name" value="DPP6 N-terminal domain-like"/>
    <property type="match status" value="1"/>
</dbReference>
<dbReference type="Gene3D" id="2.140.10.30">
    <property type="entry name" value="Dipeptidylpeptidase IV, N-terminal domain"/>
    <property type="match status" value="1"/>
</dbReference>
<comment type="caution">
    <text evidence="4">The sequence shown here is derived from an EMBL/GenBank/DDBJ whole genome shotgun (WGS) entry which is preliminary data.</text>
</comment>
<name>A0AA93B839_9BACT</name>
<dbReference type="Pfam" id="PF00930">
    <property type="entry name" value="DPPIV_N"/>
    <property type="match status" value="1"/>
</dbReference>